<dbReference type="PIRSF" id="PIRSF500136">
    <property type="entry name" value="UDP_ManNAc_DH"/>
    <property type="match status" value="1"/>
</dbReference>
<dbReference type="Proteomes" id="UP001158598">
    <property type="component" value="Chromosome"/>
</dbReference>
<dbReference type="InterPro" id="IPR001732">
    <property type="entry name" value="UDP-Glc/GDP-Man_DH_N"/>
</dbReference>
<accession>A0AA35V114</accession>
<protein>
    <submittedName>
        <fullName evidence="6">Vi polysaccharide biosynthesis protein VipA/TviB</fullName>
        <ecNumber evidence="6">1.1.1.-</ecNumber>
    </submittedName>
</protein>
<evidence type="ECO:0000256" key="4">
    <source>
        <dbReference type="PIRNR" id="PIRNR000124"/>
    </source>
</evidence>
<dbReference type="Pfam" id="PF03721">
    <property type="entry name" value="UDPG_MGDP_dh_N"/>
    <property type="match status" value="1"/>
</dbReference>
<keyword evidence="3" id="KW-0520">NAD</keyword>
<proteinExistence type="inferred from homology"/>
<name>A0AA35V114_METCP</name>
<dbReference type="InterPro" id="IPR017476">
    <property type="entry name" value="UDP-Glc/GDP-Man"/>
</dbReference>
<dbReference type="InterPro" id="IPR014027">
    <property type="entry name" value="UDP-Glc/GDP-Man_DH_C"/>
</dbReference>
<evidence type="ECO:0000256" key="3">
    <source>
        <dbReference type="ARBA" id="ARBA00023027"/>
    </source>
</evidence>
<evidence type="ECO:0000313" key="6">
    <source>
        <dbReference type="EMBL" id="CAI8724007.1"/>
    </source>
</evidence>
<dbReference type="InterPro" id="IPR028359">
    <property type="entry name" value="UDP_ManNAc/GlcNAc_DH"/>
</dbReference>
<gene>
    <name evidence="6" type="primary">vipA</name>
    <name evidence="6" type="ORF">MCNOR_0147</name>
</gene>
<dbReference type="SMART" id="SM00984">
    <property type="entry name" value="UDPG_MGDP_dh_C"/>
    <property type="match status" value="1"/>
</dbReference>
<sequence>MNPDNVRIAIIGLGYVGLPLAVEFGKHFPTLGFDLKQARIDELRAGLDSTLETTPDDLEAARHLGYTTTPDDLAGCNVYIVTVPTPIDRYKRPDLTPLEKASQTVGRLLKPGDLVIYESTVYPGCTEEVCVPILERESGLACAREALPLPLGEGWGEGNAFHSVPTSTHSESRRSETDGSTGYFFVGYSPERINPGDKEHRLTTIKKITSGSTPEAAAFVDALYRRIIEAGTHPASSIRVAEAAKVIENTQRDVNIALINELAMLFQKLGIDTSEVLAAAGSKWNFLPFRPGLVGGHCIGVDPYYLTHKAQEIGYHPEMILAGRRINDQMGQYVAGQVAKLMMQHHIPVSGSKILILGLTFKENCPDLRNSRVVDIIDELRSYGAEVEVHDPWIDREEARHEYGIDVLESPPAGRYDAIVLAVAHDQFRRQGAFAIRAHGRPGAVLYDVKHLFPAHQVDGRL</sequence>
<dbReference type="EC" id="1.1.1.-" evidence="6"/>
<keyword evidence="2 6" id="KW-0560">Oxidoreductase</keyword>
<dbReference type="InterPro" id="IPR014026">
    <property type="entry name" value="UDP-Glc/GDP-Man_DH_dimer"/>
</dbReference>
<dbReference type="PANTHER" id="PTHR43491">
    <property type="entry name" value="UDP-N-ACETYL-D-MANNOSAMINE DEHYDROGENASE"/>
    <property type="match status" value="1"/>
</dbReference>
<dbReference type="Pfam" id="PF00984">
    <property type="entry name" value="UDPG_MGDP_dh"/>
    <property type="match status" value="1"/>
</dbReference>
<dbReference type="GO" id="GO:0016616">
    <property type="term" value="F:oxidoreductase activity, acting on the CH-OH group of donors, NAD or NADP as acceptor"/>
    <property type="evidence" value="ECO:0007669"/>
    <property type="project" value="InterPro"/>
</dbReference>
<evidence type="ECO:0000259" key="5">
    <source>
        <dbReference type="SMART" id="SM00984"/>
    </source>
</evidence>
<dbReference type="RefSeq" id="WP_218797569.1">
    <property type="nucleotide sequence ID" value="NZ_CP079096.1"/>
</dbReference>
<evidence type="ECO:0000313" key="7">
    <source>
        <dbReference type="Proteomes" id="UP001158598"/>
    </source>
</evidence>
<dbReference type="PANTHER" id="PTHR43491:SF2">
    <property type="entry name" value="UDP-N-ACETYL-D-MANNOSAMINE DEHYDROGENASE"/>
    <property type="match status" value="1"/>
</dbReference>
<organism evidence="6 7">
    <name type="scientific">Methylococcus capsulatus</name>
    <dbReference type="NCBI Taxonomy" id="414"/>
    <lineage>
        <taxon>Bacteria</taxon>
        <taxon>Pseudomonadati</taxon>
        <taxon>Pseudomonadota</taxon>
        <taxon>Gammaproteobacteria</taxon>
        <taxon>Methylococcales</taxon>
        <taxon>Methylococcaceae</taxon>
        <taxon>Methylococcus</taxon>
    </lineage>
</organism>
<dbReference type="GO" id="GO:0000271">
    <property type="term" value="P:polysaccharide biosynthetic process"/>
    <property type="evidence" value="ECO:0007669"/>
    <property type="project" value="InterPro"/>
</dbReference>
<dbReference type="GO" id="GO:0016628">
    <property type="term" value="F:oxidoreductase activity, acting on the CH-CH group of donors, NAD or NADP as acceptor"/>
    <property type="evidence" value="ECO:0007669"/>
    <property type="project" value="InterPro"/>
</dbReference>
<dbReference type="PIRSF" id="PIRSF000124">
    <property type="entry name" value="UDPglc_GDPman_dh"/>
    <property type="match status" value="1"/>
</dbReference>
<evidence type="ECO:0000256" key="1">
    <source>
        <dbReference type="ARBA" id="ARBA00006601"/>
    </source>
</evidence>
<dbReference type="NCBIfam" id="TIGR03026">
    <property type="entry name" value="NDP-sugDHase"/>
    <property type="match status" value="1"/>
</dbReference>
<feature type="domain" description="UDP-glucose/GDP-mannose dehydrogenase C-terminal" evidence="5">
    <location>
        <begin position="355"/>
        <end position="455"/>
    </location>
</feature>
<dbReference type="GO" id="GO:0051287">
    <property type="term" value="F:NAD binding"/>
    <property type="evidence" value="ECO:0007669"/>
    <property type="project" value="InterPro"/>
</dbReference>
<dbReference type="EMBL" id="OX458332">
    <property type="protein sequence ID" value="CAI8724007.1"/>
    <property type="molecule type" value="Genomic_DNA"/>
</dbReference>
<comment type="similarity">
    <text evidence="1 4">Belongs to the UDP-glucose/GDP-mannose dehydrogenase family.</text>
</comment>
<reference evidence="6" key="1">
    <citation type="submission" date="2023-03" db="EMBL/GenBank/DDBJ databases">
        <authorList>
            <person name="Pearce D."/>
        </authorList>
    </citation>
    <scope>NUCLEOTIDE SEQUENCE</scope>
    <source>
        <strain evidence="6">Mc</strain>
    </source>
</reference>
<dbReference type="AlphaFoldDB" id="A0AA35V114"/>
<dbReference type="Pfam" id="PF03720">
    <property type="entry name" value="UDPG_MGDP_dh_C"/>
    <property type="match status" value="1"/>
</dbReference>
<evidence type="ECO:0000256" key="2">
    <source>
        <dbReference type="ARBA" id="ARBA00023002"/>
    </source>
</evidence>